<protein>
    <submittedName>
        <fullName evidence="1">Uncharacterized protein</fullName>
    </submittedName>
</protein>
<sequence length="203" mass="23023">MPLIRTPNFEFAKQALGLEVKQPPLSPDEVYQIKALVRCQMTVDEHIATARALEAEYLKKLNLVSPRTPLLLFAKWLVNIARYIEQNINRNSDAPLLAQHILREVGNLRVAAETIQPFETRTSPTIIIGAPRQLKTVIKRPVIGGKLNLALVDWMLRRTRLYLPYHSTDCVIYGTAFEMAVETGKTLMCMPGEEDVLQEDEVD</sequence>
<dbReference type="OrthoDB" id="10375783at2759"/>
<dbReference type="Proteomes" id="UP000070133">
    <property type="component" value="Unassembled WGS sequence"/>
</dbReference>
<evidence type="ECO:0000313" key="1">
    <source>
        <dbReference type="EMBL" id="KXS94234.1"/>
    </source>
</evidence>
<dbReference type="AlphaFoldDB" id="A0A139GVK1"/>
<evidence type="ECO:0000313" key="2">
    <source>
        <dbReference type="Proteomes" id="UP000070133"/>
    </source>
</evidence>
<gene>
    <name evidence="1" type="ORF">AC578_10923</name>
</gene>
<proteinExistence type="predicted"/>
<keyword evidence="2" id="KW-1185">Reference proteome</keyword>
<reference evidence="1 2" key="1">
    <citation type="submission" date="2015-07" db="EMBL/GenBank/DDBJ databases">
        <title>Comparative genomics of the Sigatoka disease complex on banana suggests a link between parallel evolutionary changes in Pseudocercospora fijiensis and Pseudocercospora eumusae and increased virulence on the banana host.</title>
        <authorList>
            <person name="Chang T.-C."/>
            <person name="Salvucci A."/>
            <person name="Crous P.W."/>
            <person name="Stergiopoulos I."/>
        </authorList>
    </citation>
    <scope>NUCLEOTIDE SEQUENCE [LARGE SCALE GENOMIC DNA]</scope>
    <source>
        <strain evidence="1 2">CBS 114824</strain>
    </source>
</reference>
<dbReference type="EMBL" id="LFZN01000310">
    <property type="protein sequence ID" value="KXS94234.1"/>
    <property type="molecule type" value="Genomic_DNA"/>
</dbReference>
<name>A0A139GVK1_9PEZI</name>
<comment type="caution">
    <text evidence="1">The sequence shown here is derived from an EMBL/GenBank/DDBJ whole genome shotgun (WGS) entry which is preliminary data.</text>
</comment>
<accession>A0A139GVK1</accession>
<organism evidence="1 2">
    <name type="scientific">Pseudocercospora eumusae</name>
    <dbReference type="NCBI Taxonomy" id="321146"/>
    <lineage>
        <taxon>Eukaryota</taxon>
        <taxon>Fungi</taxon>
        <taxon>Dikarya</taxon>
        <taxon>Ascomycota</taxon>
        <taxon>Pezizomycotina</taxon>
        <taxon>Dothideomycetes</taxon>
        <taxon>Dothideomycetidae</taxon>
        <taxon>Mycosphaerellales</taxon>
        <taxon>Mycosphaerellaceae</taxon>
        <taxon>Pseudocercospora</taxon>
    </lineage>
</organism>